<evidence type="ECO:0000256" key="8">
    <source>
        <dbReference type="RuleBase" id="RU004474"/>
    </source>
</evidence>
<dbReference type="RefSeq" id="WP_056978317.1">
    <property type="nucleotide sequence ID" value="NZ_AYZR01000008.1"/>
</dbReference>
<keyword evidence="5 7" id="KW-0521">NADP</keyword>
<dbReference type="EMBL" id="AYZR01000008">
    <property type="protein sequence ID" value="KRM93817.1"/>
    <property type="molecule type" value="Genomic_DNA"/>
</dbReference>
<protein>
    <recommendedName>
        <fullName evidence="3 7">Dihydrofolate reductase</fullName>
        <ecNumber evidence="3 7">1.5.1.3</ecNumber>
    </recommendedName>
</protein>
<dbReference type="InterPro" id="IPR001796">
    <property type="entry name" value="DHFR_dom"/>
</dbReference>
<evidence type="ECO:0000256" key="4">
    <source>
        <dbReference type="ARBA" id="ARBA00022563"/>
    </source>
</evidence>
<dbReference type="GO" id="GO:0046655">
    <property type="term" value="P:folic acid metabolic process"/>
    <property type="evidence" value="ECO:0007669"/>
    <property type="project" value="TreeGrafter"/>
</dbReference>
<sequence>MISFIWAEDLNGLIGKNNHLPWRLPADVKYFKDTTMGHPLVSGANTFKSYPGVLPGRQNIVLAQNDDFPEEVTVVHELEQLLTLIKNDPETEYFISGGATVFKQLLPYVDRLYVTTINDTFIGDTFMPVINYSEFELLSKQEFKADTDNPYNYQFEVYQRITNGDE</sequence>
<comment type="pathway">
    <text evidence="1 7">Cofactor biosynthesis; tetrahydrofolate biosynthesis; 5,6,7,8-tetrahydrofolate from 7,8-dihydrofolate: step 1/1.</text>
</comment>
<evidence type="ECO:0000256" key="1">
    <source>
        <dbReference type="ARBA" id="ARBA00004903"/>
    </source>
</evidence>
<dbReference type="Pfam" id="PF00186">
    <property type="entry name" value="DHFR_1"/>
    <property type="match status" value="1"/>
</dbReference>
<dbReference type="Gene3D" id="3.40.430.10">
    <property type="entry name" value="Dihydrofolate Reductase, subunit A"/>
    <property type="match status" value="1"/>
</dbReference>
<evidence type="ECO:0000313" key="11">
    <source>
        <dbReference type="Proteomes" id="UP000051256"/>
    </source>
</evidence>
<dbReference type="AlphaFoldDB" id="A0A0R2D081"/>
<evidence type="ECO:0000256" key="3">
    <source>
        <dbReference type="ARBA" id="ARBA00012856"/>
    </source>
</evidence>
<gene>
    <name evidence="10" type="ORF">FC56_GL000536</name>
</gene>
<comment type="caution">
    <text evidence="10">The sequence shown here is derived from an EMBL/GenBank/DDBJ whole genome shotgun (WGS) entry which is preliminary data.</text>
</comment>
<dbReference type="GO" id="GO:0046452">
    <property type="term" value="P:dihydrofolate metabolic process"/>
    <property type="evidence" value="ECO:0007669"/>
    <property type="project" value="TreeGrafter"/>
</dbReference>
<dbReference type="GO" id="GO:0005829">
    <property type="term" value="C:cytosol"/>
    <property type="evidence" value="ECO:0007669"/>
    <property type="project" value="TreeGrafter"/>
</dbReference>
<keyword evidence="11" id="KW-1185">Reference proteome</keyword>
<evidence type="ECO:0000313" key="10">
    <source>
        <dbReference type="EMBL" id="KRM93817.1"/>
    </source>
</evidence>
<dbReference type="EC" id="1.5.1.3" evidence="3 7"/>
<keyword evidence="4 7" id="KW-0554">One-carbon metabolism</keyword>
<dbReference type="InterPro" id="IPR012259">
    <property type="entry name" value="DHFR"/>
</dbReference>
<dbReference type="PRINTS" id="PR00070">
    <property type="entry name" value="DHFR"/>
</dbReference>
<dbReference type="PIRSF" id="PIRSF000194">
    <property type="entry name" value="DHFR"/>
    <property type="match status" value="1"/>
</dbReference>
<dbReference type="GO" id="GO:0004146">
    <property type="term" value="F:dihydrofolate reductase activity"/>
    <property type="evidence" value="ECO:0007669"/>
    <property type="project" value="UniProtKB-EC"/>
</dbReference>
<dbReference type="GO" id="GO:0046654">
    <property type="term" value="P:tetrahydrofolate biosynthetic process"/>
    <property type="evidence" value="ECO:0007669"/>
    <property type="project" value="UniProtKB-UniPathway"/>
</dbReference>
<evidence type="ECO:0000256" key="5">
    <source>
        <dbReference type="ARBA" id="ARBA00022857"/>
    </source>
</evidence>
<accession>A0A0R2D081</accession>
<comment type="similarity">
    <text evidence="2 7 8">Belongs to the dihydrofolate reductase family.</text>
</comment>
<dbReference type="GO" id="GO:0050661">
    <property type="term" value="F:NADP binding"/>
    <property type="evidence" value="ECO:0007669"/>
    <property type="project" value="InterPro"/>
</dbReference>
<dbReference type="InterPro" id="IPR024072">
    <property type="entry name" value="DHFR-like_dom_sf"/>
</dbReference>
<evidence type="ECO:0000256" key="6">
    <source>
        <dbReference type="ARBA" id="ARBA00023002"/>
    </source>
</evidence>
<reference evidence="10 11" key="1">
    <citation type="journal article" date="2015" name="Genome Announc.">
        <title>Expanding the biotechnology potential of lactobacilli through comparative genomics of 213 strains and associated genera.</title>
        <authorList>
            <person name="Sun Z."/>
            <person name="Harris H.M."/>
            <person name="McCann A."/>
            <person name="Guo C."/>
            <person name="Argimon S."/>
            <person name="Zhang W."/>
            <person name="Yang X."/>
            <person name="Jeffery I.B."/>
            <person name="Cooney J.C."/>
            <person name="Kagawa T.F."/>
            <person name="Liu W."/>
            <person name="Song Y."/>
            <person name="Salvetti E."/>
            <person name="Wrobel A."/>
            <person name="Rasinkangas P."/>
            <person name="Parkhill J."/>
            <person name="Rea M.C."/>
            <person name="O'Sullivan O."/>
            <person name="Ritari J."/>
            <person name="Douillard F.P."/>
            <person name="Paul Ross R."/>
            <person name="Yang R."/>
            <person name="Briner A.E."/>
            <person name="Felis G.E."/>
            <person name="de Vos W.M."/>
            <person name="Barrangou R."/>
            <person name="Klaenhammer T.R."/>
            <person name="Caufield P.W."/>
            <person name="Cui Y."/>
            <person name="Zhang H."/>
            <person name="O'Toole P.W."/>
        </authorList>
    </citation>
    <scope>NUCLEOTIDE SEQUENCE [LARGE SCALE GENOMIC DNA]</scope>
    <source>
        <strain evidence="10 11">DSM 24302</strain>
    </source>
</reference>
<feature type="domain" description="DHFR" evidence="9">
    <location>
        <begin position="1"/>
        <end position="160"/>
    </location>
</feature>
<dbReference type="PROSITE" id="PS51330">
    <property type="entry name" value="DHFR_2"/>
    <property type="match status" value="1"/>
</dbReference>
<dbReference type="Proteomes" id="UP000051256">
    <property type="component" value="Unassembled WGS sequence"/>
</dbReference>
<dbReference type="GO" id="GO:0006730">
    <property type="term" value="P:one-carbon metabolic process"/>
    <property type="evidence" value="ECO:0007669"/>
    <property type="project" value="UniProtKB-KW"/>
</dbReference>
<dbReference type="SUPFAM" id="SSF53597">
    <property type="entry name" value="Dihydrofolate reductase-like"/>
    <property type="match status" value="1"/>
</dbReference>
<evidence type="ECO:0000256" key="2">
    <source>
        <dbReference type="ARBA" id="ARBA00009539"/>
    </source>
</evidence>
<organism evidence="10 11">
    <name type="scientific">Lentilactobacillus senioris DSM 24302 = JCM 17472</name>
    <dbReference type="NCBI Taxonomy" id="1423802"/>
    <lineage>
        <taxon>Bacteria</taxon>
        <taxon>Bacillati</taxon>
        <taxon>Bacillota</taxon>
        <taxon>Bacilli</taxon>
        <taxon>Lactobacillales</taxon>
        <taxon>Lactobacillaceae</taxon>
        <taxon>Lentilactobacillus</taxon>
    </lineage>
</organism>
<comment type="catalytic activity">
    <reaction evidence="7">
        <text>(6S)-5,6,7,8-tetrahydrofolate + NADP(+) = 7,8-dihydrofolate + NADPH + H(+)</text>
        <dbReference type="Rhea" id="RHEA:15009"/>
        <dbReference type="ChEBI" id="CHEBI:15378"/>
        <dbReference type="ChEBI" id="CHEBI:57451"/>
        <dbReference type="ChEBI" id="CHEBI:57453"/>
        <dbReference type="ChEBI" id="CHEBI:57783"/>
        <dbReference type="ChEBI" id="CHEBI:58349"/>
        <dbReference type="EC" id="1.5.1.3"/>
    </reaction>
</comment>
<dbReference type="PANTHER" id="PTHR48069">
    <property type="entry name" value="DIHYDROFOLATE REDUCTASE"/>
    <property type="match status" value="1"/>
</dbReference>
<dbReference type="CDD" id="cd00209">
    <property type="entry name" value="DHFR"/>
    <property type="match status" value="1"/>
</dbReference>
<evidence type="ECO:0000259" key="9">
    <source>
        <dbReference type="PROSITE" id="PS51330"/>
    </source>
</evidence>
<name>A0A0R2D081_9LACO</name>
<evidence type="ECO:0000256" key="7">
    <source>
        <dbReference type="PIRNR" id="PIRNR000194"/>
    </source>
</evidence>
<dbReference type="PROSITE" id="PS00075">
    <property type="entry name" value="DHFR_1"/>
    <property type="match status" value="1"/>
</dbReference>
<dbReference type="PATRIC" id="fig|1423802.4.peg.546"/>
<keyword evidence="6 7" id="KW-0560">Oxidoreductase</keyword>
<dbReference type="UniPathway" id="UPA00077">
    <property type="reaction ID" value="UER00158"/>
</dbReference>
<dbReference type="PANTHER" id="PTHR48069:SF3">
    <property type="entry name" value="DIHYDROFOLATE REDUCTASE"/>
    <property type="match status" value="1"/>
</dbReference>
<dbReference type="InterPro" id="IPR017925">
    <property type="entry name" value="DHFR_CS"/>
</dbReference>
<dbReference type="STRING" id="1423802.FC56_GL000536"/>
<comment type="function">
    <text evidence="7">Key enzyme in folate metabolism. Catalyzes an essential reaction for de novo glycine and purine synthesis, and for DNA precursor synthesis.</text>
</comment>
<proteinExistence type="inferred from homology"/>